<organism evidence="16 17">
    <name type="scientific">Hypothenemus hampei</name>
    <name type="common">Coffee berry borer</name>
    <dbReference type="NCBI Taxonomy" id="57062"/>
    <lineage>
        <taxon>Eukaryota</taxon>
        <taxon>Metazoa</taxon>
        <taxon>Ecdysozoa</taxon>
        <taxon>Arthropoda</taxon>
        <taxon>Hexapoda</taxon>
        <taxon>Insecta</taxon>
        <taxon>Pterygota</taxon>
        <taxon>Neoptera</taxon>
        <taxon>Endopterygota</taxon>
        <taxon>Coleoptera</taxon>
        <taxon>Polyphaga</taxon>
        <taxon>Cucujiformia</taxon>
        <taxon>Curculionidae</taxon>
        <taxon>Scolytinae</taxon>
        <taxon>Hypothenemus</taxon>
    </lineage>
</organism>
<comment type="caution">
    <text evidence="16">The sequence shown here is derived from an EMBL/GenBank/DDBJ whole genome shotgun (WGS) entry which is preliminary data.</text>
</comment>
<keyword evidence="12 15" id="KW-0503">Monooxygenase</keyword>
<evidence type="ECO:0000256" key="6">
    <source>
        <dbReference type="ARBA" id="ARBA00022617"/>
    </source>
</evidence>
<keyword evidence="17" id="KW-1185">Reference proteome</keyword>
<dbReference type="EMBL" id="JBDJPC010000005">
    <property type="protein sequence ID" value="KAL1501435.1"/>
    <property type="molecule type" value="Genomic_DNA"/>
</dbReference>
<evidence type="ECO:0000256" key="5">
    <source>
        <dbReference type="ARBA" id="ARBA00010617"/>
    </source>
</evidence>
<keyword evidence="13" id="KW-0472">Membrane</keyword>
<proteinExistence type="inferred from homology"/>
<dbReference type="PRINTS" id="PR00385">
    <property type="entry name" value="P450"/>
</dbReference>
<dbReference type="InterPro" id="IPR001128">
    <property type="entry name" value="Cyt_P450"/>
</dbReference>
<dbReference type="InterPro" id="IPR002401">
    <property type="entry name" value="Cyt_P450_E_grp-I"/>
</dbReference>
<evidence type="ECO:0000256" key="4">
    <source>
        <dbReference type="ARBA" id="ARBA00004406"/>
    </source>
</evidence>
<evidence type="ECO:0000256" key="9">
    <source>
        <dbReference type="ARBA" id="ARBA00022848"/>
    </source>
</evidence>
<evidence type="ECO:0000256" key="8">
    <source>
        <dbReference type="ARBA" id="ARBA00022824"/>
    </source>
</evidence>
<dbReference type="PRINTS" id="PR00463">
    <property type="entry name" value="EP450I"/>
</dbReference>
<keyword evidence="10 15" id="KW-0560">Oxidoreductase</keyword>
<evidence type="ECO:0000256" key="7">
    <source>
        <dbReference type="ARBA" id="ARBA00022723"/>
    </source>
</evidence>
<evidence type="ECO:0000313" key="16">
    <source>
        <dbReference type="EMBL" id="KAL1501435.1"/>
    </source>
</evidence>
<evidence type="ECO:0000256" key="10">
    <source>
        <dbReference type="ARBA" id="ARBA00023002"/>
    </source>
</evidence>
<gene>
    <name evidence="16" type="ORF">ABEB36_006754</name>
</gene>
<dbReference type="CDD" id="cd20628">
    <property type="entry name" value="CYP4"/>
    <property type="match status" value="1"/>
</dbReference>
<dbReference type="Proteomes" id="UP001566132">
    <property type="component" value="Unassembled WGS sequence"/>
</dbReference>
<evidence type="ECO:0000256" key="3">
    <source>
        <dbReference type="ARBA" id="ARBA00004174"/>
    </source>
</evidence>
<dbReference type="GO" id="GO:0005789">
    <property type="term" value="C:endoplasmic reticulum membrane"/>
    <property type="evidence" value="ECO:0007669"/>
    <property type="project" value="UniProtKB-SubCell"/>
</dbReference>
<evidence type="ECO:0000256" key="12">
    <source>
        <dbReference type="ARBA" id="ARBA00023033"/>
    </source>
</evidence>
<dbReference type="Pfam" id="PF00067">
    <property type="entry name" value="p450"/>
    <property type="match status" value="1"/>
</dbReference>
<keyword evidence="11 14" id="KW-0408">Iron</keyword>
<evidence type="ECO:0000313" key="17">
    <source>
        <dbReference type="Proteomes" id="UP001566132"/>
    </source>
</evidence>
<dbReference type="PROSITE" id="PS00086">
    <property type="entry name" value="CYTOCHROME_P450"/>
    <property type="match status" value="1"/>
</dbReference>
<dbReference type="InterPro" id="IPR017972">
    <property type="entry name" value="Cyt_P450_CS"/>
</dbReference>
<comment type="function">
    <text evidence="2">May be involved in the metabolism of insect hormones and in the breakdown of synthetic insecticides.</text>
</comment>
<keyword evidence="9" id="KW-0492">Microsome</keyword>
<comment type="similarity">
    <text evidence="5 15">Belongs to the cytochrome P450 family.</text>
</comment>
<evidence type="ECO:0000256" key="1">
    <source>
        <dbReference type="ARBA" id="ARBA00001971"/>
    </source>
</evidence>
<evidence type="ECO:0000256" key="2">
    <source>
        <dbReference type="ARBA" id="ARBA00003690"/>
    </source>
</evidence>
<sequence length="491" mass="56955">MMSFWFLFAIIFITIWSLSTLWKRRKLYSVSLKLPGPFALPIIGSGFEFVTNTHGIFGHLSNWFDRYPGIFKIWFGSNLYFATADPKHFEIILGNNNVIRKASMYQMMETVVGQGLITARKMDLWKRNRKIITPTFNQKNLDSFMDVFVKHSEYLCKIIGKQIGNKDVDIFQIIGNCTLDFICETALGVCVAAQTNDSRFSEIIDRGMEILMIRFANLFYYSDFIFGRSNIGKEFDKKVANLRSFTRTILNEKINLRKNKERNGQKTVFLELLLDMNQAGHTTFTEEELIDETITFIVAGSDTTASTDCFTLAMLGMHQDIQERVFQEIIQVVGPTDNVRLEHLPQLKYLERVIKETLRLFPIGAFLIRTLDKDIDLDECTIFKDCAVIFGVLKMHRNEHYWPEPYKFNPDRFLSEEVCKRTAGTYIPFGLGPRNCIGTKYAMMAMKTLLATLLRNYRVFTKYKKVEEIELKANIVLRPKNGYKMSFALRI</sequence>
<dbReference type="Gene3D" id="1.10.630.10">
    <property type="entry name" value="Cytochrome P450"/>
    <property type="match status" value="1"/>
</dbReference>
<dbReference type="GO" id="GO:0004497">
    <property type="term" value="F:monooxygenase activity"/>
    <property type="evidence" value="ECO:0007669"/>
    <property type="project" value="UniProtKB-KW"/>
</dbReference>
<keyword evidence="8" id="KW-0256">Endoplasmic reticulum</keyword>
<dbReference type="SUPFAM" id="SSF48264">
    <property type="entry name" value="Cytochrome P450"/>
    <property type="match status" value="1"/>
</dbReference>
<evidence type="ECO:0008006" key="18">
    <source>
        <dbReference type="Google" id="ProtNLM"/>
    </source>
</evidence>
<comment type="subcellular location">
    <subcellularLocation>
        <location evidence="4">Endoplasmic reticulum membrane</location>
        <topology evidence="4">Peripheral membrane protein</topology>
    </subcellularLocation>
    <subcellularLocation>
        <location evidence="3">Microsome membrane</location>
        <topology evidence="3">Peripheral membrane protein</topology>
    </subcellularLocation>
</comment>
<evidence type="ECO:0000256" key="15">
    <source>
        <dbReference type="RuleBase" id="RU000461"/>
    </source>
</evidence>
<dbReference type="GO" id="GO:0046872">
    <property type="term" value="F:metal ion binding"/>
    <property type="evidence" value="ECO:0007669"/>
    <property type="project" value="UniProtKB-KW"/>
</dbReference>
<protein>
    <recommendedName>
        <fullName evidence="18">Cytochrome P450</fullName>
    </recommendedName>
</protein>
<dbReference type="PANTHER" id="PTHR24291:SF189">
    <property type="entry name" value="CYTOCHROME P450 4C3-RELATED"/>
    <property type="match status" value="1"/>
</dbReference>
<evidence type="ECO:0000256" key="13">
    <source>
        <dbReference type="ARBA" id="ARBA00023136"/>
    </source>
</evidence>
<dbReference type="AlphaFoldDB" id="A0ABD1ERN1"/>
<dbReference type="InterPro" id="IPR050196">
    <property type="entry name" value="Cytochrome_P450_Monoox"/>
</dbReference>
<accession>A0ABD1ERN1</accession>
<reference evidence="16 17" key="1">
    <citation type="submission" date="2024-05" db="EMBL/GenBank/DDBJ databases">
        <title>Genetic variation in Jamaican populations of the coffee berry borer (Hypothenemus hampei).</title>
        <authorList>
            <person name="Errbii M."/>
            <person name="Myrie A."/>
        </authorList>
    </citation>
    <scope>NUCLEOTIDE SEQUENCE [LARGE SCALE GENOMIC DNA]</scope>
    <source>
        <strain evidence="16">JA-Hopewell-2020-01-JO</strain>
        <tissue evidence="16">Whole body</tissue>
    </source>
</reference>
<evidence type="ECO:0000256" key="11">
    <source>
        <dbReference type="ARBA" id="ARBA00023004"/>
    </source>
</evidence>
<feature type="binding site" description="axial binding residue" evidence="14">
    <location>
        <position position="436"/>
    </location>
    <ligand>
        <name>heme</name>
        <dbReference type="ChEBI" id="CHEBI:30413"/>
    </ligand>
    <ligandPart>
        <name>Fe</name>
        <dbReference type="ChEBI" id="CHEBI:18248"/>
    </ligandPart>
</feature>
<comment type="cofactor">
    <cofactor evidence="1 14">
        <name>heme</name>
        <dbReference type="ChEBI" id="CHEBI:30413"/>
    </cofactor>
</comment>
<evidence type="ECO:0000256" key="14">
    <source>
        <dbReference type="PIRSR" id="PIRSR602401-1"/>
    </source>
</evidence>
<name>A0ABD1ERN1_HYPHA</name>
<keyword evidence="6 14" id="KW-0349">Heme</keyword>
<dbReference type="InterPro" id="IPR036396">
    <property type="entry name" value="Cyt_P450_sf"/>
</dbReference>
<keyword evidence="7 14" id="KW-0479">Metal-binding</keyword>
<dbReference type="PANTHER" id="PTHR24291">
    <property type="entry name" value="CYTOCHROME P450 FAMILY 4"/>
    <property type="match status" value="1"/>
</dbReference>